<dbReference type="SUPFAM" id="SSF53335">
    <property type="entry name" value="S-adenosyl-L-methionine-dependent methyltransferases"/>
    <property type="match status" value="1"/>
</dbReference>
<reference evidence="2 3" key="1">
    <citation type="submission" date="2024-03" db="EMBL/GenBank/DDBJ databases">
        <title>The genome assembly and annotation of the cricket Gryllus longicercus Weissman &amp; Gray.</title>
        <authorList>
            <person name="Szrajer S."/>
            <person name="Gray D."/>
            <person name="Ylla G."/>
        </authorList>
    </citation>
    <scope>NUCLEOTIDE SEQUENCE [LARGE SCALE GENOMIC DNA]</scope>
    <source>
        <strain evidence="2">DAG 2021-001</strain>
        <tissue evidence="2">Whole body minus gut</tissue>
    </source>
</reference>
<dbReference type="EMBL" id="JAZDUA010000646">
    <property type="protein sequence ID" value="KAK7790306.1"/>
    <property type="molecule type" value="Genomic_DNA"/>
</dbReference>
<accession>A0AAN9VF87</accession>
<dbReference type="Pfam" id="PF06080">
    <property type="entry name" value="DUF938"/>
    <property type="match status" value="1"/>
</dbReference>
<gene>
    <name evidence="2" type="ORF">R5R35_014394</name>
</gene>
<evidence type="ECO:0000313" key="2">
    <source>
        <dbReference type="EMBL" id="KAK7790306.1"/>
    </source>
</evidence>
<name>A0AAN9VF87_9ORTH</name>
<keyword evidence="3" id="KW-1185">Reference proteome</keyword>
<evidence type="ECO:0008006" key="4">
    <source>
        <dbReference type="Google" id="ProtNLM"/>
    </source>
</evidence>
<dbReference type="PANTHER" id="PTHR20974">
    <property type="entry name" value="UPF0585 PROTEIN CG18661"/>
    <property type="match status" value="1"/>
</dbReference>
<evidence type="ECO:0000313" key="3">
    <source>
        <dbReference type="Proteomes" id="UP001378592"/>
    </source>
</evidence>
<evidence type="ECO:0000256" key="1">
    <source>
        <dbReference type="ARBA" id="ARBA00008308"/>
    </source>
</evidence>
<protein>
    <recommendedName>
        <fullName evidence="4">Methyltransferase</fullName>
    </recommendedName>
</protein>
<comment type="similarity">
    <text evidence="1">Belongs to the UPF0585 family.</text>
</comment>
<proteinExistence type="inferred from homology"/>
<sequence>MSSRSTTSLKKSKQINSAAERNKDPILEILKQYIFAPASPEEPQSIRLLEISSGTGQHVVHFAPHFPWVTFQPSDVDESSLNSISAYIQESGLTNVKTPIYLDVTQPFKMWDGGRITENSQVNRS</sequence>
<dbReference type="PANTHER" id="PTHR20974:SF0">
    <property type="entry name" value="UPF0585 PROTEIN CG18661"/>
    <property type="match status" value="1"/>
</dbReference>
<dbReference type="InterPro" id="IPR029063">
    <property type="entry name" value="SAM-dependent_MTases_sf"/>
</dbReference>
<dbReference type="AlphaFoldDB" id="A0AAN9VF87"/>
<dbReference type="Proteomes" id="UP001378592">
    <property type="component" value="Unassembled WGS sequence"/>
</dbReference>
<organism evidence="2 3">
    <name type="scientific">Gryllus longicercus</name>
    <dbReference type="NCBI Taxonomy" id="2509291"/>
    <lineage>
        <taxon>Eukaryota</taxon>
        <taxon>Metazoa</taxon>
        <taxon>Ecdysozoa</taxon>
        <taxon>Arthropoda</taxon>
        <taxon>Hexapoda</taxon>
        <taxon>Insecta</taxon>
        <taxon>Pterygota</taxon>
        <taxon>Neoptera</taxon>
        <taxon>Polyneoptera</taxon>
        <taxon>Orthoptera</taxon>
        <taxon>Ensifera</taxon>
        <taxon>Gryllidea</taxon>
        <taxon>Grylloidea</taxon>
        <taxon>Gryllidae</taxon>
        <taxon>Gryllinae</taxon>
        <taxon>Gryllus</taxon>
    </lineage>
</organism>
<comment type="caution">
    <text evidence="2">The sequence shown here is derived from an EMBL/GenBank/DDBJ whole genome shotgun (WGS) entry which is preliminary data.</text>
</comment>
<dbReference type="InterPro" id="IPR010342">
    <property type="entry name" value="DUF938"/>
</dbReference>